<name>A0AAD1ZY19_9LAMI</name>
<organism evidence="2 3">
    <name type="scientific">Fraxinus pennsylvanica</name>
    <dbReference type="NCBI Taxonomy" id="56036"/>
    <lineage>
        <taxon>Eukaryota</taxon>
        <taxon>Viridiplantae</taxon>
        <taxon>Streptophyta</taxon>
        <taxon>Embryophyta</taxon>
        <taxon>Tracheophyta</taxon>
        <taxon>Spermatophyta</taxon>
        <taxon>Magnoliopsida</taxon>
        <taxon>eudicotyledons</taxon>
        <taxon>Gunneridae</taxon>
        <taxon>Pentapetalae</taxon>
        <taxon>asterids</taxon>
        <taxon>lamiids</taxon>
        <taxon>Lamiales</taxon>
        <taxon>Oleaceae</taxon>
        <taxon>Oleeae</taxon>
        <taxon>Fraxinus</taxon>
    </lineage>
</organism>
<evidence type="ECO:0000256" key="1">
    <source>
        <dbReference type="SAM" id="MobiDB-lite"/>
    </source>
</evidence>
<dbReference type="GO" id="GO:1900034">
    <property type="term" value="P:regulation of cellular response to heat"/>
    <property type="evidence" value="ECO:0007669"/>
    <property type="project" value="InterPro"/>
</dbReference>
<evidence type="ECO:0000313" key="2">
    <source>
        <dbReference type="EMBL" id="CAI9777623.1"/>
    </source>
</evidence>
<evidence type="ECO:0000313" key="3">
    <source>
        <dbReference type="Proteomes" id="UP000834106"/>
    </source>
</evidence>
<feature type="compositionally biased region" description="Basic and acidic residues" evidence="1">
    <location>
        <begin position="77"/>
        <end position="87"/>
    </location>
</feature>
<dbReference type="PANTHER" id="PTHR33704">
    <property type="entry name" value="PROTEIN HEAT INTOLERANT 4-RELATED"/>
    <property type="match status" value="1"/>
</dbReference>
<feature type="region of interest" description="Disordered" evidence="1">
    <location>
        <begin position="1"/>
        <end position="87"/>
    </location>
</feature>
<proteinExistence type="predicted"/>
<dbReference type="AlphaFoldDB" id="A0AAD1ZY19"/>
<protein>
    <submittedName>
        <fullName evidence="2">Uncharacterized protein</fullName>
    </submittedName>
</protein>
<gene>
    <name evidence="2" type="ORF">FPE_LOCUS25053</name>
</gene>
<dbReference type="PANTHER" id="PTHR33704:SF1">
    <property type="entry name" value="PROTEIN HEAT INTOLERANT 4-RELATED"/>
    <property type="match status" value="1"/>
</dbReference>
<feature type="compositionally biased region" description="Basic and acidic residues" evidence="1">
    <location>
        <begin position="1"/>
        <end position="18"/>
    </location>
</feature>
<dbReference type="EMBL" id="OU503050">
    <property type="protein sequence ID" value="CAI9777623.1"/>
    <property type="molecule type" value="Genomic_DNA"/>
</dbReference>
<dbReference type="Proteomes" id="UP000834106">
    <property type="component" value="Chromosome 15"/>
</dbReference>
<reference evidence="2" key="1">
    <citation type="submission" date="2023-05" db="EMBL/GenBank/DDBJ databases">
        <authorList>
            <person name="Huff M."/>
        </authorList>
    </citation>
    <scope>NUCLEOTIDE SEQUENCE</scope>
</reference>
<sequence length="172" mass="19000">MENPFKDLMARDNSHATPDEASNEPTQPIEGNEKNKPSQSAEGSKGQHRKPAEENHIELNESAQEELNKKVAKGRGKRAETSKPEAEVECFPDKRNLEDLWQQVFPVGTEDAFEEGGLLYNQKVYLFGCTKPKLVSFQGQGKVAMIPVVVTMNVISPGGSGFQPSEILKLMS</sequence>
<dbReference type="InterPro" id="IPR039313">
    <property type="entry name" value="HIT4"/>
</dbReference>
<accession>A0AAD1ZY19</accession>
<dbReference type="Gene3D" id="6.10.250.2770">
    <property type="match status" value="1"/>
</dbReference>
<feature type="compositionally biased region" description="Basic and acidic residues" evidence="1">
    <location>
        <begin position="50"/>
        <end position="59"/>
    </location>
</feature>
<keyword evidence="3" id="KW-1185">Reference proteome</keyword>